<evidence type="ECO:0000313" key="5">
    <source>
        <dbReference type="EMBL" id="SQI99696.1"/>
    </source>
</evidence>
<keyword evidence="2" id="KW-0479">Metal-binding</keyword>
<dbReference type="Pfam" id="PF03328">
    <property type="entry name" value="HpcH_HpaI"/>
    <property type="match status" value="1"/>
</dbReference>
<sequence>MEKNLKKRLKEETLYGTFVPFALGDVADYTSRLGFDFIIIDNEHGIMNQETIFDMIRAAQCQRTPVLVRCTNSTPDMIHKVLDMGAEGILVPVINTAEDAREVLKSALYPPMGERGIAYFTRASSYGMIEDKTEFLKKANEEVFISIQLETGAAIENLDEILEVEGIDMFFIGPNDLAASLGLPNSHPEMGRIIKETIDKITAKGKTAGIFVTDDETARKYTGYGAKLILTSITKYLTQGVKEYLRKAKNS</sequence>
<evidence type="ECO:0000256" key="3">
    <source>
        <dbReference type="ARBA" id="ARBA00023239"/>
    </source>
</evidence>
<dbReference type="InterPro" id="IPR015813">
    <property type="entry name" value="Pyrv/PenolPyrv_kinase-like_dom"/>
</dbReference>
<dbReference type="PANTHER" id="PTHR30502:SF0">
    <property type="entry name" value="PHOSPHOENOLPYRUVATE CARBOXYLASE FAMILY PROTEIN"/>
    <property type="match status" value="1"/>
</dbReference>
<dbReference type="GeneID" id="78454826"/>
<evidence type="ECO:0000313" key="6">
    <source>
        <dbReference type="Proteomes" id="UP000249008"/>
    </source>
</evidence>
<evidence type="ECO:0000256" key="1">
    <source>
        <dbReference type="ARBA" id="ARBA00005568"/>
    </source>
</evidence>
<dbReference type="GO" id="GO:0005737">
    <property type="term" value="C:cytoplasm"/>
    <property type="evidence" value="ECO:0007669"/>
    <property type="project" value="TreeGrafter"/>
</dbReference>
<dbReference type="EMBL" id="LS483487">
    <property type="protein sequence ID" value="SQI99696.1"/>
    <property type="molecule type" value="Genomic_DNA"/>
</dbReference>
<gene>
    <name evidence="5" type="primary">rhmA</name>
    <name evidence="5" type="ORF">NCTC12112_00228</name>
</gene>
<comment type="similarity">
    <text evidence="1">Belongs to the HpcH/HpaI aldolase family.</text>
</comment>
<dbReference type="GO" id="GO:0046872">
    <property type="term" value="F:metal ion binding"/>
    <property type="evidence" value="ECO:0007669"/>
    <property type="project" value="UniProtKB-KW"/>
</dbReference>
<dbReference type="KEGG" id="ful:C4N20_08390"/>
<evidence type="ECO:0000259" key="4">
    <source>
        <dbReference type="Pfam" id="PF03328"/>
    </source>
</evidence>
<keyword evidence="3 5" id="KW-0456">Lyase</keyword>
<dbReference type="InterPro" id="IPR005000">
    <property type="entry name" value="Aldolase/citrate-lyase_domain"/>
</dbReference>
<dbReference type="Gene3D" id="3.20.20.60">
    <property type="entry name" value="Phosphoenolpyruvate-binding domains"/>
    <property type="match status" value="1"/>
</dbReference>
<dbReference type="AlphaFoldDB" id="A0AAX2J6Y0"/>
<reference evidence="5 6" key="1">
    <citation type="submission" date="2018-06" db="EMBL/GenBank/DDBJ databases">
        <authorList>
            <consortium name="Pathogen Informatics"/>
            <person name="Doyle S."/>
        </authorList>
    </citation>
    <scope>NUCLEOTIDE SEQUENCE [LARGE SCALE GENOMIC DNA]</scope>
    <source>
        <strain evidence="5 6">NCTC12112</strain>
    </source>
</reference>
<dbReference type="InterPro" id="IPR040442">
    <property type="entry name" value="Pyrv_kinase-like_dom_sf"/>
</dbReference>
<dbReference type="EC" id="4.1.2.-" evidence="5"/>
<dbReference type="RefSeq" id="WP_005978995.1">
    <property type="nucleotide sequence ID" value="NZ_CABKNW010000004.1"/>
</dbReference>
<organism evidence="5 6">
    <name type="scientific">Fusobacterium ulcerans</name>
    <dbReference type="NCBI Taxonomy" id="861"/>
    <lineage>
        <taxon>Bacteria</taxon>
        <taxon>Fusobacteriati</taxon>
        <taxon>Fusobacteriota</taxon>
        <taxon>Fusobacteriia</taxon>
        <taxon>Fusobacteriales</taxon>
        <taxon>Fusobacteriaceae</taxon>
        <taxon>Fusobacterium</taxon>
    </lineage>
</organism>
<protein>
    <submittedName>
        <fullName evidence="5">2-keto-3-deoxy-L-rhamnonate aldolase</fullName>
        <ecNumber evidence="5">4.1.2.-</ecNumber>
    </submittedName>
</protein>
<feature type="domain" description="HpcH/HpaI aldolase/citrate lyase" evidence="4">
    <location>
        <begin position="15"/>
        <end position="228"/>
    </location>
</feature>
<dbReference type="SUPFAM" id="SSF51621">
    <property type="entry name" value="Phosphoenolpyruvate/pyruvate domain"/>
    <property type="match status" value="1"/>
</dbReference>
<dbReference type="InterPro" id="IPR050251">
    <property type="entry name" value="HpcH-HpaI_aldolase"/>
</dbReference>
<dbReference type="PANTHER" id="PTHR30502">
    <property type="entry name" value="2-KETO-3-DEOXY-L-RHAMNONATE ALDOLASE"/>
    <property type="match status" value="1"/>
</dbReference>
<name>A0AAX2J6Y0_9FUSO</name>
<evidence type="ECO:0000256" key="2">
    <source>
        <dbReference type="ARBA" id="ARBA00022723"/>
    </source>
</evidence>
<dbReference type="GO" id="GO:0016832">
    <property type="term" value="F:aldehyde-lyase activity"/>
    <property type="evidence" value="ECO:0007669"/>
    <property type="project" value="TreeGrafter"/>
</dbReference>
<proteinExistence type="inferred from homology"/>
<dbReference type="Proteomes" id="UP000249008">
    <property type="component" value="Chromosome 1"/>
</dbReference>
<accession>A0AAX2J6Y0</accession>